<dbReference type="AlphaFoldDB" id="A0A1M6SW80"/>
<feature type="domain" description="DUF2399" evidence="1">
    <location>
        <begin position="82"/>
        <end position="147"/>
    </location>
</feature>
<proteinExistence type="predicted"/>
<dbReference type="InterPro" id="IPR024465">
    <property type="entry name" value="DUF2399"/>
</dbReference>
<dbReference type="STRING" id="758803.SAMN05421803_12152"/>
<accession>A0A1M6SW80</accession>
<evidence type="ECO:0000313" key="2">
    <source>
        <dbReference type="EMBL" id="SHK49002.1"/>
    </source>
</evidence>
<reference evidence="2 3" key="1">
    <citation type="submission" date="2016-11" db="EMBL/GenBank/DDBJ databases">
        <authorList>
            <person name="Jaros S."/>
            <person name="Januszkiewicz K."/>
            <person name="Wedrychowicz H."/>
        </authorList>
    </citation>
    <scope>NUCLEOTIDE SEQUENCE [LARGE SCALE GENOMIC DNA]</scope>
    <source>
        <strain evidence="2 3">CGMCC 4.5723</strain>
    </source>
</reference>
<gene>
    <name evidence="2" type="ORF">SAMN05421803_12152</name>
</gene>
<evidence type="ECO:0000259" key="1">
    <source>
        <dbReference type="Pfam" id="PF09664"/>
    </source>
</evidence>
<name>A0A1M6SW80_9ACTN</name>
<keyword evidence="3" id="KW-1185">Reference proteome</keyword>
<dbReference type="EMBL" id="FQZK01000021">
    <property type="protein sequence ID" value="SHK49002.1"/>
    <property type="molecule type" value="Genomic_DNA"/>
</dbReference>
<dbReference type="Proteomes" id="UP000184452">
    <property type="component" value="Unassembled WGS sequence"/>
</dbReference>
<evidence type="ECO:0000313" key="3">
    <source>
        <dbReference type="Proteomes" id="UP000184452"/>
    </source>
</evidence>
<dbReference type="Pfam" id="PF09664">
    <property type="entry name" value="DUF2399"/>
    <property type="match status" value="1"/>
</dbReference>
<organism evidence="2 3">
    <name type="scientific">Nocardiopsis flavescens</name>
    <dbReference type="NCBI Taxonomy" id="758803"/>
    <lineage>
        <taxon>Bacteria</taxon>
        <taxon>Bacillati</taxon>
        <taxon>Actinomycetota</taxon>
        <taxon>Actinomycetes</taxon>
        <taxon>Streptosporangiales</taxon>
        <taxon>Nocardiopsidaceae</taxon>
        <taxon>Nocardiopsis</taxon>
    </lineage>
</organism>
<sequence length="152" mass="15131">MGVSVPSMVPGASDISRAVGAGGRTAGRPGASRPLVARAVAAGAPLGGAAALPFAPGCDPASAPEVSACGHGNHRGWSPTTVAGRVPWEPWRFTAADYEAAVVSGPGRPLGGAPGPTPWDPPLAEVMTRRGVRVEEENVLPGLLDDLGSGEP</sequence>
<protein>
    <recommendedName>
        <fullName evidence="1">DUF2399 domain-containing protein</fullName>
    </recommendedName>
</protein>